<sequence>MSHKPNWSAGATARQVRLGTIEPEWILPIWEISWSLLDCLVDDGQRVYGATITDSASRLIVHFGIWRAATIQEMVSTLEEAINQTAPPAILRAIQPIQGPLEVLYTCAKKHGVLLELAPPADGSLH</sequence>
<keyword evidence="2" id="KW-1185">Reference proteome</keyword>
<evidence type="ECO:0000313" key="2">
    <source>
        <dbReference type="Proteomes" id="UP000403266"/>
    </source>
</evidence>
<dbReference type="RefSeq" id="WP_152717014.1">
    <property type="nucleotide sequence ID" value="NZ_VOSJ01000348.1"/>
</dbReference>
<name>A0A5N7N383_9HYPH</name>
<protein>
    <submittedName>
        <fullName evidence="1">Uncharacterized protein</fullName>
    </submittedName>
</protein>
<proteinExistence type="predicted"/>
<accession>A0A5N7N383</accession>
<organism evidence="1 2">
    <name type="scientific">Microvirga tunisiensis</name>
    <dbReference type="NCBI Taxonomy" id="2108360"/>
    <lineage>
        <taxon>Bacteria</taxon>
        <taxon>Pseudomonadati</taxon>
        <taxon>Pseudomonadota</taxon>
        <taxon>Alphaproteobacteria</taxon>
        <taxon>Hyphomicrobiales</taxon>
        <taxon>Methylobacteriaceae</taxon>
        <taxon>Microvirga</taxon>
    </lineage>
</organism>
<dbReference type="AlphaFoldDB" id="A0A5N7N383"/>
<reference evidence="1 2" key="1">
    <citation type="journal article" date="2019" name="Syst. Appl. Microbiol.">
        <title>Microvirga tunisiensis sp. nov., a root nodule symbiotic bacterium isolated from Lupinus micranthus and L. luteus grown in Northern Tunisia.</title>
        <authorList>
            <person name="Msaddak A."/>
            <person name="Rejili M."/>
            <person name="Duran D."/>
            <person name="Mars M."/>
            <person name="Palacios J.M."/>
            <person name="Ruiz-Argueso T."/>
            <person name="Rey L."/>
            <person name="Imperial J."/>
        </authorList>
    </citation>
    <scope>NUCLEOTIDE SEQUENCE [LARGE SCALE GENOMIC DNA]</scope>
    <source>
        <strain evidence="1 2">Lmie10</strain>
    </source>
</reference>
<comment type="caution">
    <text evidence="1">The sequence shown here is derived from an EMBL/GenBank/DDBJ whole genome shotgun (WGS) entry which is preliminary data.</text>
</comment>
<dbReference type="EMBL" id="VOSK01000319">
    <property type="protein sequence ID" value="MPR30156.1"/>
    <property type="molecule type" value="Genomic_DNA"/>
</dbReference>
<dbReference type="Proteomes" id="UP000403266">
    <property type="component" value="Unassembled WGS sequence"/>
</dbReference>
<gene>
    <name evidence="1" type="ORF">FS320_35205</name>
</gene>
<evidence type="ECO:0000313" key="1">
    <source>
        <dbReference type="EMBL" id="MPR30156.1"/>
    </source>
</evidence>